<dbReference type="FunFam" id="3.30.230.40:FF:000001">
    <property type="entry name" value="Imidazoleglycerol-phosphate dehydratase HisB"/>
    <property type="match status" value="1"/>
</dbReference>
<keyword evidence="5 6" id="KW-0456">Lyase</keyword>
<dbReference type="Pfam" id="PF00475">
    <property type="entry name" value="IGPD"/>
    <property type="match status" value="1"/>
</dbReference>
<accession>A0A7T0C500</accession>
<dbReference type="InterPro" id="IPR038494">
    <property type="entry name" value="IGPD_sf"/>
</dbReference>
<comment type="subcellular location">
    <subcellularLocation>
        <location evidence="6 7">Cytoplasm</location>
    </subcellularLocation>
</comment>
<dbReference type="GO" id="GO:0004424">
    <property type="term" value="F:imidazoleglycerol-phosphate dehydratase activity"/>
    <property type="evidence" value="ECO:0007669"/>
    <property type="project" value="UniProtKB-UniRule"/>
</dbReference>
<evidence type="ECO:0000256" key="3">
    <source>
        <dbReference type="ARBA" id="ARBA00022605"/>
    </source>
</evidence>
<dbReference type="CDD" id="cd07914">
    <property type="entry name" value="IGPD"/>
    <property type="match status" value="1"/>
</dbReference>
<comment type="similarity">
    <text evidence="6 7">Belongs to the imidazoleglycerol-phosphate dehydratase family.</text>
</comment>
<dbReference type="FunFam" id="3.30.230.40:FF:000003">
    <property type="entry name" value="Imidazoleglycerol-phosphate dehydratase HisB"/>
    <property type="match status" value="1"/>
</dbReference>
<evidence type="ECO:0000313" key="8">
    <source>
        <dbReference type="EMBL" id="QPJ66595.1"/>
    </source>
</evidence>
<evidence type="ECO:0000256" key="6">
    <source>
        <dbReference type="HAMAP-Rule" id="MF_00076"/>
    </source>
</evidence>
<comment type="pathway">
    <text evidence="1 6 7">Amino-acid biosynthesis; L-histidine biosynthesis; L-histidine from 5-phospho-alpha-D-ribose 1-diphosphate: step 6/9.</text>
</comment>
<reference evidence="9" key="1">
    <citation type="submission" date="2020-02" db="EMBL/GenBank/DDBJ databases">
        <title>Genomic and physiological characterization of two novel Nitrospinaceae genera.</title>
        <authorList>
            <person name="Mueller A.J."/>
            <person name="Jung M.-Y."/>
            <person name="Strachan C.R."/>
            <person name="Herbold C.W."/>
            <person name="Kirkegaard R.H."/>
            <person name="Daims H."/>
        </authorList>
    </citation>
    <scope>NUCLEOTIDE SEQUENCE [LARGE SCALE GENOMIC DNA]</scope>
</reference>
<dbReference type="InterPro" id="IPR020565">
    <property type="entry name" value="ImidazoleglycerP_deHydtase_CS"/>
</dbReference>
<name>A0A7T0C500_9BACT</name>
<dbReference type="HAMAP" id="MF_00076">
    <property type="entry name" value="HisB"/>
    <property type="match status" value="1"/>
</dbReference>
<evidence type="ECO:0000256" key="4">
    <source>
        <dbReference type="ARBA" id="ARBA00023102"/>
    </source>
</evidence>
<proteinExistence type="inferred from homology"/>
<dbReference type="PROSITE" id="PS00954">
    <property type="entry name" value="IGP_DEHYDRATASE_1"/>
    <property type="match status" value="1"/>
</dbReference>
<dbReference type="GO" id="GO:0005737">
    <property type="term" value="C:cytoplasm"/>
    <property type="evidence" value="ECO:0007669"/>
    <property type="project" value="UniProtKB-SubCell"/>
</dbReference>
<dbReference type="NCBIfam" id="NF002111">
    <property type="entry name" value="PRK00951.2-1"/>
    <property type="match status" value="1"/>
</dbReference>
<comment type="catalytic activity">
    <reaction evidence="6 7">
        <text>D-erythro-1-(imidazol-4-yl)glycerol 3-phosphate = 3-(imidazol-4-yl)-2-oxopropyl phosphate + H2O</text>
        <dbReference type="Rhea" id="RHEA:11040"/>
        <dbReference type="ChEBI" id="CHEBI:15377"/>
        <dbReference type="ChEBI" id="CHEBI:57766"/>
        <dbReference type="ChEBI" id="CHEBI:58278"/>
        <dbReference type="EC" id="4.2.1.19"/>
    </reaction>
</comment>
<dbReference type="EC" id="4.2.1.19" evidence="6 7"/>
<dbReference type="UniPathway" id="UPA00031">
    <property type="reaction ID" value="UER00011"/>
</dbReference>
<dbReference type="Gene3D" id="3.30.230.40">
    <property type="entry name" value="Imidazole glycerol phosphate dehydratase, domain 1"/>
    <property type="match status" value="2"/>
</dbReference>
<dbReference type="PANTHER" id="PTHR23133">
    <property type="entry name" value="IMIDAZOLEGLYCEROL-PHOSPHATE DEHYDRATASE HIS7"/>
    <property type="match status" value="1"/>
</dbReference>
<dbReference type="InterPro" id="IPR020568">
    <property type="entry name" value="Ribosomal_Su5_D2-typ_SF"/>
</dbReference>
<dbReference type="Proteomes" id="UP000594464">
    <property type="component" value="Chromosome"/>
</dbReference>
<evidence type="ECO:0000256" key="1">
    <source>
        <dbReference type="ARBA" id="ARBA00005047"/>
    </source>
</evidence>
<organism evidence="8 9">
    <name type="scientific">Candidatus Nitrohelix vancouverensis</name>
    <dbReference type="NCBI Taxonomy" id="2705534"/>
    <lineage>
        <taxon>Bacteria</taxon>
        <taxon>Pseudomonadati</taxon>
        <taxon>Nitrospinota/Tectimicrobiota group</taxon>
        <taxon>Nitrospinota</taxon>
        <taxon>Nitrospinia</taxon>
        <taxon>Nitrospinales</taxon>
        <taxon>Nitrospinaceae</taxon>
        <taxon>Candidatus Nitrohelix</taxon>
    </lineage>
</organism>
<keyword evidence="6" id="KW-0963">Cytoplasm</keyword>
<dbReference type="SUPFAM" id="SSF54211">
    <property type="entry name" value="Ribosomal protein S5 domain 2-like"/>
    <property type="match status" value="2"/>
</dbReference>
<dbReference type="EMBL" id="CP048620">
    <property type="protein sequence ID" value="QPJ66595.1"/>
    <property type="molecule type" value="Genomic_DNA"/>
</dbReference>
<dbReference type="PROSITE" id="PS00955">
    <property type="entry name" value="IGP_DEHYDRATASE_2"/>
    <property type="match status" value="1"/>
</dbReference>
<evidence type="ECO:0000256" key="7">
    <source>
        <dbReference type="RuleBase" id="RU000599"/>
    </source>
</evidence>
<dbReference type="NCBIfam" id="NF002109">
    <property type="entry name" value="PRK00951.1-5"/>
    <property type="match status" value="1"/>
</dbReference>
<dbReference type="InterPro" id="IPR000807">
    <property type="entry name" value="ImidazoleglycerolP_deHydtase"/>
</dbReference>
<dbReference type="PANTHER" id="PTHR23133:SF2">
    <property type="entry name" value="IMIDAZOLEGLYCEROL-PHOSPHATE DEHYDRATASE"/>
    <property type="match status" value="1"/>
</dbReference>
<protein>
    <recommendedName>
        <fullName evidence="2 6">Imidazoleglycerol-phosphate dehydratase</fullName>
        <shortName evidence="6">IGPD</shortName>
        <ecNumber evidence="6 7">4.2.1.19</ecNumber>
    </recommendedName>
</protein>
<evidence type="ECO:0000256" key="5">
    <source>
        <dbReference type="ARBA" id="ARBA00023239"/>
    </source>
</evidence>
<evidence type="ECO:0000313" key="9">
    <source>
        <dbReference type="Proteomes" id="UP000594464"/>
    </source>
</evidence>
<sequence length="195" mass="21374">MGRTSRIERATKETDIQISIDLDGTGASEIDTGIPFFDHMLAQIARHGYFDLKVKAVGDLHIDFHHTVEDVGITLGEAFAEALGDKKGIRRFADVQVPLNEALAQCVVDISGRSFFVFNVDLPKAKIGDFDVELAAEFFQAFSANSNITLHLNSPYWENLHHIVEALFKSLARALDAASSLDSRSATVPSTKGKL</sequence>
<dbReference type="GO" id="GO:0000105">
    <property type="term" value="P:L-histidine biosynthetic process"/>
    <property type="evidence" value="ECO:0007669"/>
    <property type="project" value="UniProtKB-UniRule"/>
</dbReference>
<dbReference type="NCBIfam" id="NF002114">
    <property type="entry name" value="PRK00951.2-4"/>
    <property type="match status" value="1"/>
</dbReference>
<dbReference type="AlphaFoldDB" id="A0A7T0C500"/>
<dbReference type="KEGG" id="nva:G3M78_14760"/>
<evidence type="ECO:0000256" key="2">
    <source>
        <dbReference type="ARBA" id="ARBA00016664"/>
    </source>
</evidence>
<keyword evidence="3 6" id="KW-0028">Amino-acid biosynthesis</keyword>
<keyword evidence="4 6" id="KW-0368">Histidine biosynthesis</keyword>
<gene>
    <name evidence="6 8" type="primary">hisB</name>
    <name evidence="8" type="ORF">G3M78_14760</name>
</gene>